<comment type="function">
    <text evidence="7">Catalyzes the NADPH-dependent reduction of L-glutamate 5-phosphate into L-glutamate 5-semialdehyde and phosphate. The product spontaneously undergoes cyclization to form 1-pyrroline-5-carboxylate.</text>
</comment>
<protein>
    <recommendedName>
        <fullName evidence="7">Gamma-glutamyl phosphate reductase</fullName>
        <shortName evidence="7">GPR</shortName>
        <ecNumber evidence="7">1.2.1.41</ecNumber>
    </recommendedName>
    <alternativeName>
        <fullName evidence="7">Glutamate-5-semialdehyde dehydrogenase</fullName>
    </alternativeName>
    <alternativeName>
        <fullName evidence="7">Glutamyl-gamma-semialdehyde dehydrogenase</fullName>
        <shortName evidence="7">GSA dehydrogenase</shortName>
    </alternativeName>
</protein>
<comment type="catalytic activity">
    <reaction evidence="6 7">
        <text>L-glutamate 5-semialdehyde + phosphate + NADP(+) = L-glutamyl 5-phosphate + NADPH + H(+)</text>
        <dbReference type="Rhea" id="RHEA:19541"/>
        <dbReference type="ChEBI" id="CHEBI:15378"/>
        <dbReference type="ChEBI" id="CHEBI:43474"/>
        <dbReference type="ChEBI" id="CHEBI:57783"/>
        <dbReference type="ChEBI" id="CHEBI:58066"/>
        <dbReference type="ChEBI" id="CHEBI:58274"/>
        <dbReference type="ChEBI" id="CHEBI:58349"/>
        <dbReference type="EC" id="1.2.1.41"/>
    </reaction>
</comment>
<dbReference type="SUPFAM" id="SSF53720">
    <property type="entry name" value="ALDH-like"/>
    <property type="match status" value="1"/>
</dbReference>
<proteinExistence type="inferred from homology"/>
<name>A0ABY2E030_9MICO</name>
<feature type="domain" description="Aldehyde dehydrogenase" evidence="9">
    <location>
        <begin position="38"/>
        <end position="316"/>
    </location>
</feature>
<dbReference type="CDD" id="cd07079">
    <property type="entry name" value="ALDH_F18-19_ProA-GPR"/>
    <property type="match status" value="1"/>
</dbReference>
<evidence type="ECO:0000313" key="10">
    <source>
        <dbReference type="EMBL" id="TDE89693.1"/>
    </source>
</evidence>
<evidence type="ECO:0000256" key="5">
    <source>
        <dbReference type="ARBA" id="ARBA00023002"/>
    </source>
</evidence>
<dbReference type="Proteomes" id="UP000504882">
    <property type="component" value="Unassembled WGS sequence"/>
</dbReference>
<dbReference type="Gene3D" id="3.40.309.10">
    <property type="entry name" value="Aldehyde Dehydrogenase, Chain A, domain 2"/>
    <property type="match status" value="1"/>
</dbReference>
<dbReference type="PIRSF" id="PIRSF000151">
    <property type="entry name" value="GPR"/>
    <property type="match status" value="1"/>
</dbReference>
<comment type="caution">
    <text evidence="10">The sequence shown here is derived from an EMBL/GenBank/DDBJ whole genome shotgun (WGS) entry which is preliminary data.</text>
</comment>
<dbReference type="EMBL" id="SMNA01000011">
    <property type="protein sequence ID" value="TDE89693.1"/>
    <property type="molecule type" value="Genomic_DNA"/>
</dbReference>
<gene>
    <name evidence="7" type="primary">proA</name>
    <name evidence="10" type="ORF">EXU48_19950</name>
</gene>
<comment type="pathway">
    <text evidence="1 7">Amino-acid biosynthesis; L-proline biosynthesis; L-glutamate 5-semialdehyde from L-glutamate: step 2/2.</text>
</comment>
<evidence type="ECO:0000256" key="7">
    <source>
        <dbReference type="HAMAP-Rule" id="MF_00412"/>
    </source>
</evidence>
<dbReference type="InterPro" id="IPR000965">
    <property type="entry name" value="GPR_dom"/>
</dbReference>
<dbReference type="PROSITE" id="PS01223">
    <property type="entry name" value="PROA"/>
    <property type="match status" value="1"/>
</dbReference>
<evidence type="ECO:0000256" key="3">
    <source>
        <dbReference type="ARBA" id="ARBA00022650"/>
    </source>
</evidence>
<dbReference type="HAMAP" id="MF_00412">
    <property type="entry name" value="ProA"/>
    <property type="match status" value="1"/>
</dbReference>
<dbReference type="Gene3D" id="3.40.605.10">
    <property type="entry name" value="Aldehyde Dehydrogenase, Chain A, domain 1"/>
    <property type="match status" value="1"/>
</dbReference>
<dbReference type="PANTHER" id="PTHR11063">
    <property type="entry name" value="GLUTAMATE SEMIALDEHYDE DEHYDROGENASE"/>
    <property type="match status" value="1"/>
</dbReference>
<keyword evidence="7" id="KW-0963">Cytoplasm</keyword>
<keyword evidence="5 7" id="KW-0560">Oxidoreductase</keyword>
<dbReference type="InterPro" id="IPR016162">
    <property type="entry name" value="Ald_DH_N"/>
</dbReference>
<dbReference type="InterPro" id="IPR020593">
    <property type="entry name" value="G-glutamylP_reductase_CS"/>
</dbReference>
<dbReference type="Pfam" id="PF00171">
    <property type="entry name" value="Aldedh"/>
    <property type="match status" value="1"/>
</dbReference>
<keyword evidence="2 7" id="KW-0028">Amino-acid biosynthesis</keyword>
<dbReference type="InterPro" id="IPR012134">
    <property type="entry name" value="Glu-5-SA_DH"/>
</dbReference>
<dbReference type="InterPro" id="IPR016161">
    <property type="entry name" value="Ald_DH/histidinol_DH"/>
</dbReference>
<dbReference type="PANTHER" id="PTHR11063:SF8">
    <property type="entry name" value="DELTA-1-PYRROLINE-5-CARBOXYLATE SYNTHASE"/>
    <property type="match status" value="1"/>
</dbReference>
<dbReference type="NCBIfam" id="TIGR00407">
    <property type="entry name" value="proA"/>
    <property type="match status" value="1"/>
</dbReference>
<dbReference type="NCBIfam" id="NF001221">
    <property type="entry name" value="PRK00197.1"/>
    <property type="match status" value="1"/>
</dbReference>
<sequence length="452" mass="46666">MSVQSLPTDSTDADARSAAPDDQTDAEPQTPSPARIAVVDAAQRAKAAARVLAGATRGTKDEALHALADALVAAQAEVVAANAEDVERERAGGMSPGLLDRLRLDEARVVAIADALRDLAALPDPVGEVVRGSTLPNGLTVRQVRVPMGVVGMIYEARPNVTVDAAGLALKSGNAVILRGGSAAARSNEVIVRVLSRALERVGLPGDAIQSIDAHGREGARELMRARGLVDVLVPRGGAGLIRTVVTSSTVPVIETGVGNCHLFVDAGADVAKATAILLNSKTQRVGVCNALETLLVHEAIAADFLPGALSALAAAGVRIHGDAATGALAGDDVDFQPATDADWATEYLSLDLAVRVVPDLDTAIEHIRTWTSGHTEAICTPDVTSVQRFTTELDSAAIMVNASTRFTDGGQLGLGAEIGISTQKLHARGPMGLAELTTTTWIVQGDGHVRP</sequence>
<dbReference type="InterPro" id="IPR015590">
    <property type="entry name" value="Aldehyde_DH_dom"/>
</dbReference>
<dbReference type="GO" id="GO:0004350">
    <property type="term" value="F:glutamate-5-semialdehyde dehydrogenase activity"/>
    <property type="evidence" value="ECO:0007669"/>
    <property type="project" value="UniProtKB-EC"/>
</dbReference>
<evidence type="ECO:0000256" key="1">
    <source>
        <dbReference type="ARBA" id="ARBA00004985"/>
    </source>
</evidence>
<dbReference type="RefSeq" id="WP_133109433.1">
    <property type="nucleotide sequence ID" value="NZ_SMNA01000011.1"/>
</dbReference>
<evidence type="ECO:0000259" key="9">
    <source>
        <dbReference type="Pfam" id="PF00171"/>
    </source>
</evidence>
<dbReference type="EC" id="1.2.1.41" evidence="7"/>
<evidence type="ECO:0000256" key="8">
    <source>
        <dbReference type="SAM" id="MobiDB-lite"/>
    </source>
</evidence>
<keyword evidence="11" id="KW-1185">Reference proteome</keyword>
<comment type="similarity">
    <text evidence="7">Belongs to the gamma-glutamyl phosphate reductase family.</text>
</comment>
<reference evidence="10 11" key="1">
    <citation type="submission" date="2019-03" db="EMBL/GenBank/DDBJ databases">
        <title>Genomic features of bacteria from cold environments.</title>
        <authorList>
            <person name="Shen L."/>
        </authorList>
    </citation>
    <scope>NUCLEOTIDE SEQUENCE [LARGE SCALE GENOMIC DNA]</scope>
    <source>
        <strain evidence="11">T3246-1</strain>
    </source>
</reference>
<evidence type="ECO:0000256" key="6">
    <source>
        <dbReference type="ARBA" id="ARBA00049024"/>
    </source>
</evidence>
<evidence type="ECO:0000256" key="2">
    <source>
        <dbReference type="ARBA" id="ARBA00022605"/>
    </source>
</evidence>
<evidence type="ECO:0000313" key="11">
    <source>
        <dbReference type="Proteomes" id="UP000504882"/>
    </source>
</evidence>
<evidence type="ECO:0000256" key="4">
    <source>
        <dbReference type="ARBA" id="ARBA00022857"/>
    </source>
</evidence>
<keyword evidence="3 7" id="KW-0641">Proline biosynthesis</keyword>
<feature type="region of interest" description="Disordered" evidence="8">
    <location>
        <begin position="1"/>
        <end position="34"/>
    </location>
</feature>
<keyword evidence="4 7" id="KW-0521">NADP</keyword>
<organism evidence="10 11">
    <name type="scientific">Occultella glacieicola</name>
    <dbReference type="NCBI Taxonomy" id="2518684"/>
    <lineage>
        <taxon>Bacteria</taxon>
        <taxon>Bacillati</taxon>
        <taxon>Actinomycetota</taxon>
        <taxon>Actinomycetes</taxon>
        <taxon>Micrococcales</taxon>
        <taxon>Ruaniaceae</taxon>
        <taxon>Occultella</taxon>
    </lineage>
</organism>
<comment type="subcellular location">
    <subcellularLocation>
        <location evidence="7">Cytoplasm</location>
    </subcellularLocation>
</comment>
<dbReference type="InterPro" id="IPR016163">
    <property type="entry name" value="Ald_DH_C"/>
</dbReference>
<accession>A0ABY2E030</accession>